<proteinExistence type="inferred from homology"/>
<dbReference type="CDD" id="cd05471">
    <property type="entry name" value="pepsin_like"/>
    <property type="match status" value="2"/>
</dbReference>
<evidence type="ECO:0000256" key="2">
    <source>
        <dbReference type="PIRSR" id="PIRSR601461-1"/>
    </source>
</evidence>
<dbReference type="GO" id="GO:0004190">
    <property type="term" value="F:aspartic-type endopeptidase activity"/>
    <property type="evidence" value="ECO:0007669"/>
    <property type="project" value="InterPro"/>
</dbReference>
<dbReference type="EMBL" id="JADGKB010000002">
    <property type="protein sequence ID" value="KAJ3262241.1"/>
    <property type="molecule type" value="Genomic_DNA"/>
</dbReference>
<dbReference type="InterPro" id="IPR001461">
    <property type="entry name" value="Aspartic_peptidase_A1"/>
</dbReference>
<dbReference type="Proteomes" id="UP001210925">
    <property type="component" value="Unassembled WGS sequence"/>
</dbReference>
<organism evidence="5 6">
    <name type="scientific">Boothiomyces macroporosus</name>
    <dbReference type="NCBI Taxonomy" id="261099"/>
    <lineage>
        <taxon>Eukaryota</taxon>
        <taxon>Fungi</taxon>
        <taxon>Fungi incertae sedis</taxon>
        <taxon>Chytridiomycota</taxon>
        <taxon>Chytridiomycota incertae sedis</taxon>
        <taxon>Chytridiomycetes</taxon>
        <taxon>Rhizophydiales</taxon>
        <taxon>Terramycetaceae</taxon>
        <taxon>Boothiomyces</taxon>
    </lineage>
</organism>
<feature type="active site" evidence="2">
    <location>
        <position position="249"/>
    </location>
</feature>
<feature type="region of interest" description="Disordered" evidence="3">
    <location>
        <begin position="408"/>
        <end position="431"/>
    </location>
</feature>
<evidence type="ECO:0000256" key="3">
    <source>
        <dbReference type="SAM" id="MobiDB-lite"/>
    </source>
</evidence>
<dbReference type="GO" id="GO:0006508">
    <property type="term" value="P:proteolysis"/>
    <property type="evidence" value="ECO:0007669"/>
    <property type="project" value="InterPro"/>
</dbReference>
<reference evidence="5" key="1">
    <citation type="submission" date="2020-05" db="EMBL/GenBank/DDBJ databases">
        <title>Phylogenomic resolution of chytrid fungi.</title>
        <authorList>
            <person name="Stajich J.E."/>
            <person name="Amses K."/>
            <person name="Simmons R."/>
            <person name="Seto K."/>
            <person name="Myers J."/>
            <person name="Bonds A."/>
            <person name="Quandt C.A."/>
            <person name="Barry K."/>
            <person name="Liu P."/>
            <person name="Grigoriev I."/>
            <person name="Longcore J.E."/>
            <person name="James T.Y."/>
        </authorList>
    </citation>
    <scope>NUCLEOTIDE SEQUENCE</scope>
    <source>
        <strain evidence="5">PLAUS21</strain>
    </source>
</reference>
<dbReference type="Gene3D" id="2.40.70.10">
    <property type="entry name" value="Acid Proteases"/>
    <property type="match status" value="4"/>
</dbReference>
<name>A0AAD5Y6G1_9FUNG</name>
<dbReference type="PANTHER" id="PTHR47966:SF51">
    <property type="entry name" value="BETA-SITE APP-CLEAVING ENZYME, ISOFORM A-RELATED"/>
    <property type="match status" value="1"/>
</dbReference>
<comment type="similarity">
    <text evidence="1">Belongs to the peptidase A1 family.</text>
</comment>
<evidence type="ECO:0000313" key="6">
    <source>
        <dbReference type="Proteomes" id="UP001210925"/>
    </source>
</evidence>
<evidence type="ECO:0000313" key="5">
    <source>
        <dbReference type="EMBL" id="KAJ3262241.1"/>
    </source>
</evidence>
<feature type="domain" description="Peptidase A1" evidence="4">
    <location>
        <begin position="374"/>
        <end position="680"/>
    </location>
</feature>
<comment type="caution">
    <text evidence="5">The sequence shown here is derived from an EMBL/GenBank/DDBJ whole genome shotgun (WGS) entry which is preliminary data.</text>
</comment>
<dbReference type="InterPro" id="IPR033121">
    <property type="entry name" value="PEPTIDASE_A1"/>
</dbReference>
<feature type="domain" description="Peptidase A1" evidence="4">
    <location>
        <begin position="46"/>
        <end position="354"/>
    </location>
</feature>
<feature type="active site" evidence="2">
    <location>
        <position position="64"/>
    </location>
</feature>
<dbReference type="InterPro" id="IPR021109">
    <property type="entry name" value="Peptidase_aspartic_dom_sf"/>
</dbReference>
<dbReference type="SUPFAM" id="SSF50630">
    <property type="entry name" value="Acid proteases"/>
    <property type="match status" value="2"/>
</dbReference>
<accession>A0AAD5Y6G1</accession>
<dbReference type="Pfam" id="PF00026">
    <property type="entry name" value="Asp"/>
    <property type="match status" value="2"/>
</dbReference>
<evidence type="ECO:0000256" key="1">
    <source>
        <dbReference type="ARBA" id="ARBA00007447"/>
    </source>
</evidence>
<dbReference type="InterPro" id="IPR034164">
    <property type="entry name" value="Pepsin-like_dom"/>
</dbReference>
<dbReference type="PROSITE" id="PS51767">
    <property type="entry name" value="PEPTIDASE_A1"/>
    <property type="match status" value="2"/>
</dbReference>
<dbReference type="PRINTS" id="PR00792">
    <property type="entry name" value="PEPSIN"/>
</dbReference>
<gene>
    <name evidence="5" type="primary">PGA5_1</name>
    <name evidence="5" type="ORF">HK103_002654</name>
</gene>
<keyword evidence="6" id="KW-1185">Reference proteome</keyword>
<dbReference type="AlphaFoldDB" id="A0AAD5Y6G1"/>
<protein>
    <submittedName>
        <fullName evidence="5">1,3-beta-glucanosyltransferase</fullName>
    </submittedName>
</protein>
<evidence type="ECO:0000259" key="4">
    <source>
        <dbReference type="PROSITE" id="PS51767"/>
    </source>
</evidence>
<dbReference type="PANTHER" id="PTHR47966">
    <property type="entry name" value="BETA-SITE APP-CLEAVING ENZYME, ISOFORM A-RELATED"/>
    <property type="match status" value="1"/>
</dbReference>
<sequence length="713" mass="78217">MKSLWFFVHTVLASNSTLLTFSLESKLTAPQVVGKTDAEYVSHSTFIGSFEIGTPPQKVPLIVDLISDVFWIVGNDATCTYPPCDTQFSFDYSMSTSYVSPNDNKGFEITNPLPVQSIVKCGNSFDTLTIGNLSVPSVPVCVAYDFQSEFSFSAGRIGLSPNGGILSTLNGTNQISPIASVWFNQTVYDPNYSQFGYVTLGGIDPTLLVDGTIKWISLSRPKDVKWYLNVTGIQYDTMEYTESFEMSLDLNEPLSYVPADVFDEIIHLNPSIKKTNNYYIVENCRNSSISPIVLSFGETTVELSPKQMVYPINGVCLFAFAPVAANRTTGTLGYYILQNFYTILDYGNSQVGFGQSSGLNAAITEISYGNQLLPIATMSIGTPPQDIRMLLQTESNITWVRYSSDRCTPQSPASGKSFSPANSSSFVNQTPVDKNGNEAVVQLDLINGTVDIERIMETVKFGRLSFPNSTLGGGCSFDGSSPDLFQYSSGSLGLAPGNSDIHKLLGGGNVEPVMSLWYNRTATDGPAGELIIGGVDNSKYIEPIVWVPSEKTDSWIFTVDVYLGDEKIASNQQASPYSGATLISVPTDLFNQITKNMDLEFVSNQYIFKSCLDTINLKPMEFVINNSRLTLKHDQQYYFNPPSCILNFAPWNGTSIVLGSLFLRHFYMAMNYGNSSIGFATPSDNFTIEFQGNGRSPFSHVILVLPLLLSLLN</sequence>